<dbReference type="AlphaFoldDB" id="A0A640TUG0"/>
<feature type="compositionally biased region" description="Basic residues" evidence="1">
    <location>
        <begin position="15"/>
        <end position="24"/>
    </location>
</feature>
<evidence type="ECO:0000256" key="1">
    <source>
        <dbReference type="SAM" id="MobiDB-lite"/>
    </source>
</evidence>
<sequence>MSRHLSLDRGDERHRRQGRFRAAKGVRESRHMLIALERGQVQRAYHRMVVTVLPPDQRFRATWNCSGVICGHGRESRGHHTIHAIQFRTADPHLLRRRLRPAGALAQRHPATSIARFAS</sequence>
<evidence type="ECO:0000313" key="2">
    <source>
        <dbReference type="EMBL" id="GFE27297.1"/>
    </source>
</evidence>
<gene>
    <name evidence="2" type="ORF">Sliba_77500</name>
</gene>
<evidence type="ECO:0000313" key="3">
    <source>
        <dbReference type="Proteomes" id="UP000429552"/>
    </source>
</evidence>
<organism evidence="2 3">
    <name type="scientific">Streptomyces nigrescens</name>
    <dbReference type="NCBI Taxonomy" id="1920"/>
    <lineage>
        <taxon>Bacteria</taxon>
        <taxon>Bacillati</taxon>
        <taxon>Actinomycetota</taxon>
        <taxon>Actinomycetes</taxon>
        <taxon>Kitasatosporales</taxon>
        <taxon>Streptomycetaceae</taxon>
        <taxon>Streptomyces</taxon>
    </lineage>
</organism>
<comment type="caution">
    <text evidence="2">The sequence shown here is derived from an EMBL/GenBank/DDBJ whole genome shotgun (WGS) entry which is preliminary data.</text>
</comment>
<feature type="region of interest" description="Disordered" evidence="1">
    <location>
        <begin position="1"/>
        <end position="24"/>
    </location>
</feature>
<feature type="compositionally biased region" description="Basic and acidic residues" evidence="1">
    <location>
        <begin position="1"/>
        <end position="14"/>
    </location>
</feature>
<protein>
    <submittedName>
        <fullName evidence="2">Uncharacterized protein</fullName>
    </submittedName>
</protein>
<dbReference type="Proteomes" id="UP000429552">
    <property type="component" value="Unassembled WGS sequence"/>
</dbReference>
<name>A0A640TUG0_STRNI</name>
<dbReference type="EMBL" id="BLIP01000003">
    <property type="protein sequence ID" value="GFE27297.1"/>
    <property type="molecule type" value="Genomic_DNA"/>
</dbReference>
<proteinExistence type="predicted"/>
<accession>A0A640TUG0</accession>
<reference evidence="2 3" key="1">
    <citation type="submission" date="2019-12" db="EMBL/GenBank/DDBJ databases">
        <title>Whole genome shotgun sequence of Streptomyces libani subsp. libani NBRC 13452.</title>
        <authorList>
            <person name="Ichikawa N."/>
            <person name="Kimura A."/>
            <person name="Kitahashi Y."/>
            <person name="Komaki H."/>
            <person name="Tamura T."/>
        </authorList>
    </citation>
    <scope>NUCLEOTIDE SEQUENCE [LARGE SCALE GENOMIC DNA]</scope>
    <source>
        <strain evidence="2 3">NBRC 13452</strain>
    </source>
</reference>